<comment type="caution">
    <text evidence="7">The sequence shown here is derived from an EMBL/GenBank/DDBJ whole genome shotgun (WGS) entry which is preliminary data.</text>
</comment>
<evidence type="ECO:0000259" key="4">
    <source>
        <dbReference type="PROSITE" id="PS50056"/>
    </source>
</evidence>
<dbReference type="AlphaFoldDB" id="A0A8H8CFY9"/>
<dbReference type="GO" id="GO:0043491">
    <property type="term" value="P:phosphatidylinositol 3-kinase/protein kinase B signal transduction"/>
    <property type="evidence" value="ECO:0007669"/>
    <property type="project" value="TreeGrafter"/>
</dbReference>
<feature type="compositionally biased region" description="Basic and acidic residues" evidence="3">
    <location>
        <begin position="877"/>
        <end position="887"/>
    </location>
</feature>
<dbReference type="SUPFAM" id="SSF52799">
    <property type="entry name" value="(Phosphotyrosine protein) phosphatases II"/>
    <property type="match status" value="1"/>
</dbReference>
<feature type="domain" description="Phosphatase tensin-type" evidence="5">
    <location>
        <begin position="16"/>
        <end position="277"/>
    </location>
</feature>
<dbReference type="PROSITE" id="PS51279">
    <property type="entry name" value="BCNT_C"/>
    <property type="match status" value="1"/>
</dbReference>
<dbReference type="InterPro" id="IPR000387">
    <property type="entry name" value="Tyr_Pase_dom"/>
</dbReference>
<feature type="compositionally biased region" description="Basic and acidic residues" evidence="3">
    <location>
        <begin position="387"/>
        <end position="397"/>
    </location>
</feature>
<dbReference type="GO" id="GO:0005829">
    <property type="term" value="C:cytosol"/>
    <property type="evidence" value="ECO:0007669"/>
    <property type="project" value="TreeGrafter"/>
</dbReference>
<name>A0A8H8CFY9_PSICU</name>
<evidence type="ECO:0000259" key="5">
    <source>
        <dbReference type="PROSITE" id="PS51181"/>
    </source>
</evidence>
<feature type="compositionally biased region" description="Basic and acidic residues" evidence="3">
    <location>
        <begin position="612"/>
        <end position="623"/>
    </location>
</feature>
<reference evidence="7" key="1">
    <citation type="submission" date="2021-02" db="EMBL/GenBank/DDBJ databases">
        <title>Psilocybe cubensis genome.</title>
        <authorList>
            <person name="Mckernan K.J."/>
            <person name="Crawford S."/>
            <person name="Trippe A."/>
            <person name="Kane L.T."/>
            <person name="Mclaughlin S."/>
        </authorList>
    </citation>
    <scope>NUCLEOTIDE SEQUENCE [LARGE SCALE GENOMIC DNA]</scope>
    <source>
        <strain evidence="7">MGC-MH-2018</strain>
    </source>
</reference>
<proteinExistence type="predicted"/>
<dbReference type="GO" id="GO:0046856">
    <property type="term" value="P:phosphatidylinositol dephosphorylation"/>
    <property type="evidence" value="ECO:0007669"/>
    <property type="project" value="TreeGrafter"/>
</dbReference>
<dbReference type="InterPro" id="IPR051281">
    <property type="entry name" value="Dual-spec_lipid-protein_phosph"/>
</dbReference>
<dbReference type="InterPro" id="IPR011421">
    <property type="entry name" value="BCNT-C"/>
</dbReference>
<dbReference type="EMBL" id="JAFIQS010000014">
    <property type="protein sequence ID" value="KAG5163535.1"/>
    <property type="molecule type" value="Genomic_DNA"/>
</dbReference>
<dbReference type="InterPro" id="IPR029023">
    <property type="entry name" value="Tensin_phosphatase"/>
</dbReference>
<keyword evidence="2" id="KW-0378">Hydrolase</keyword>
<protein>
    <recommendedName>
        <fullName evidence="1">phosphatidylinositol-3,4,5-trisphosphate 3-phosphatase</fullName>
        <ecNumber evidence="1">3.1.3.67</ecNumber>
    </recommendedName>
</protein>
<dbReference type="PROSITE" id="PS00383">
    <property type="entry name" value="TYR_PHOSPHATASE_1"/>
    <property type="match status" value="1"/>
</dbReference>
<dbReference type="GO" id="GO:0005886">
    <property type="term" value="C:plasma membrane"/>
    <property type="evidence" value="ECO:0007669"/>
    <property type="project" value="TreeGrafter"/>
</dbReference>
<feature type="domain" description="Tyrosine specific protein phosphatases" evidence="4">
    <location>
        <begin position="102"/>
        <end position="145"/>
    </location>
</feature>
<dbReference type="InterPro" id="IPR029021">
    <property type="entry name" value="Prot-tyrosine_phosphatase-like"/>
</dbReference>
<dbReference type="Gene3D" id="3.90.190.10">
    <property type="entry name" value="Protein tyrosine phosphatase superfamily"/>
    <property type="match status" value="1"/>
</dbReference>
<feature type="region of interest" description="Disordered" evidence="3">
    <location>
        <begin position="597"/>
        <end position="630"/>
    </location>
</feature>
<evidence type="ECO:0000259" key="6">
    <source>
        <dbReference type="PROSITE" id="PS51279"/>
    </source>
</evidence>
<dbReference type="GO" id="GO:0048870">
    <property type="term" value="P:cell motility"/>
    <property type="evidence" value="ECO:0007669"/>
    <property type="project" value="TreeGrafter"/>
</dbReference>
<dbReference type="InterPro" id="IPR057023">
    <property type="entry name" value="PTP-SAK"/>
</dbReference>
<dbReference type="GO" id="GO:0016314">
    <property type="term" value="F:phosphatidylinositol-3,4,5-trisphosphate 3-phosphatase activity"/>
    <property type="evidence" value="ECO:0007669"/>
    <property type="project" value="UniProtKB-EC"/>
</dbReference>
<feature type="region of interest" description="Disordered" evidence="3">
    <location>
        <begin position="377"/>
        <end position="400"/>
    </location>
</feature>
<evidence type="ECO:0000256" key="2">
    <source>
        <dbReference type="ARBA" id="ARBA00022801"/>
    </source>
</evidence>
<dbReference type="InterPro" id="IPR016130">
    <property type="entry name" value="Tyr_Pase_AS"/>
</dbReference>
<feature type="compositionally biased region" description="Polar residues" evidence="3">
    <location>
        <begin position="790"/>
        <end position="814"/>
    </location>
</feature>
<accession>A0A8H8CFY9</accession>
<feature type="region of interest" description="Disordered" evidence="3">
    <location>
        <begin position="171"/>
        <end position="195"/>
    </location>
</feature>
<feature type="domain" description="BCNT-C" evidence="6">
    <location>
        <begin position="851"/>
        <end position="936"/>
    </location>
</feature>
<feature type="compositionally biased region" description="Polar residues" evidence="3">
    <location>
        <begin position="826"/>
        <end position="841"/>
    </location>
</feature>
<sequence>MTDYIRRLVSGNKARFKDRELNLELDLVYVTDQVIIMGYPASGIEGLYRNRREDAKRFLDARHGKNYWVFNFCPLKENSYESDIFEGRVSRYPFPDHHAPPLVIMPLVAREMDAWLSGSPDRVAVLHCKAGKGRSGTMACTYLLSLGDVPQPPQLERNQTSKERAKRRIEDALDVLPPDEENQPPVASRPTSPPFVTPAIGISDTAGIFDAESGGRPSIPTAGAEKSFTDSLKGVLDLHTARRMKPPSEQDGKAKQGVSIPSQRRFLYYWALILAHEAPSHLWGLGSLKSTNINLQSSCLDKNAIQRPKVLLTQLNIRMRETSNMKMNFVKAANMVIERTNMAKAPENTSTQLWASMARYDDKMVNLLEEWEAYTRDSSGNMGKRRPGSDHLPRGESTEDEVLSHIFKTGKWDKGKMVRSFARLGVTDSKKNEGSVVIDEKHGKIRVYALRPLSDKRWEGLKHDLHKHSAQNNDEHQTIEANATTLGVSRSEANSINEVVPKDAKVDHKIENGIILDAAREVRIKLYMGQVFMGWFWFIPTFHMSQPPPSSTSTEKVDPTILKANMTLSRKDIDFPLGVGSAIIDIDIQMEWAMPSPPSPSAVDISNLEPPLRTRTEDSKIGTDPEPEQSGLAAALQAIVGSDGMEGMGNVGVRETVEAKQVISAFRTSMTTKADHSDSEDDGDYVPPIDEGSDSDHSSDAGGEDETNHISLPREDPESKKKERDALWSNFQASVAESSNPRNPVSVSTRVVKVERKFLFAGKEVIDVVEVPEDTPEAKKWPLWKETIEDSASTPVQNSKESSSSFPIASTTESILKDDMTPVGTRASNANTGTLSSSVSISDKPAPRKPGPRKSKITLAPLPGPAKAKKMTTLEKSAMDWKRHIQSPDESGSSIQDELEANRRAGGYLEKVDFLKRVDERKEETLESLKSNKRRRL</sequence>
<dbReference type="PROSITE" id="PS51181">
    <property type="entry name" value="PPASE_TENSIN"/>
    <property type="match status" value="1"/>
</dbReference>
<dbReference type="Pfam" id="PF07572">
    <property type="entry name" value="BCNT"/>
    <property type="match status" value="1"/>
</dbReference>
<dbReference type="Pfam" id="PF22784">
    <property type="entry name" value="PTP-SAK"/>
    <property type="match status" value="1"/>
</dbReference>
<evidence type="ECO:0000256" key="1">
    <source>
        <dbReference type="ARBA" id="ARBA00013015"/>
    </source>
</evidence>
<dbReference type="GO" id="GO:0005634">
    <property type="term" value="C:nucleus"/>
    <property type="evidence" value="ECO:0007669"/>
    <property type="project" value="TreeGrafter"/>
</dbReference>
<feature type="region of interest" description="Disordered" evidence="3">
    <location>
        <begin position="670"/>
        <end position="724"/>
    </location>
</feature>
<dbReference type="PANTHER" id="PTHR12305">
    <property type="entry name" value="PHOSPHATASE WITH HOMOLOGY TO TENSIN"/>
    <property type="match status" value="1"/>
</dbReference>
<organism evidence="7">
    <name type="scientific">Psilocybe cubensis</name>
    <name type="common">Psychedelic mushroom</name>
    <name type="synonym">Stropharia cubensis</name>
    <dbReference type="NCBI Taxonomy" id="181762"/>
    <lineage>
        <taxon>Eukaryota</taxon>
        <taxon>Fungi</taxon>
        <taxon>Dikarya</taxon>
        <taxon>Basidiomycota</taxon>
        <taxon>Agaricomycotina</taxon>
        <taxon>Agaricomycetes</taxon>
        <taxon>Agaricomycetidae</taxon>
        <taxon>Agaricales</taxon>
        <taxon>Agaricineae</taxon>
        <taxon>Strophariaceae</taxon>
        <taxon>Psilocybe</taxon>
    </lineage>
</organism>
<dbReference type="EC" id="3.1.3.67" evidence="1"/>
<evidence type="ECO:0000313" key="7">
    <source>
        <dbReference type="EMBL" id="KAG5163535.1"/>
    </source>
</evidence>
<dbReference type="PROSITE" id="PS50056">
    <property type="entry name" value="TYR_PHOSPHATASE_2"/>
    <property type="match status" value="1"/>
</dbReference>
<feature type="region of interest" description="Disordered" evidence="3">
    <location>
        <begin position="789"/>
        <end position="899"/>
    </location>
</feature>
<feature type="compositionally biased region" description="Basic and acidic residues" evidence="3">
    <location>
        <begin position="706"/>
        <end position="724"/>
    </location>
</feature>
<evidence type="ECO:0000256" key="3">
    <source>
        <dbReference type="SAM" id="MobiDB-lite"/>
    </source>
</evidence>
<dbReference type="GO" id="GO:0004725">
    <property type="term" value="F:protein tyrosine phosphatase activity"/>
    <property type="evidence" value="ECO:0007669"/>
    <property type="project" value="TreeGrafter"/>
</dbReference>
<dbReference type="GO" id="GO:0042995">
    <property type="term" value="C:cell projection"/>
    <property type="evidence" value="ECO:0007669"/>
    <property type="project" value="TreeGrafter"/>
</dbReference>
<dbReference type="PANTHER" id="PTHR12305:SF81">
    <property type="entry name" value="PHOSPHATIDYLINOSITOL 3,4,5-TRISPHOSPHATE 3-PHOSPHATASE AND DUAL-SPECIFICITY PROTEIN PHOSPHATASE PTEN"/>
    <property type="match status" value="1"/>
</dbReference>
<dbReference type="GO" id="GO:0051896">
    <property type="term" value="P:regulation of phosphatidylinositol 3-kinase/protein kinase B signal transduction"/>
    <property type="evidence" value="ECO:0007669"/>
    <property type="project" value="TreeGrafter"/>
</dbReference>
<gene>
    <name evidence="7" type="ORF">JR316_011312</name>
</gene>